<accession>W2C8B1</accession>
<name>W2C8B1_9BACT</name>
<dbReference type="AlphaFoldDB" id="W2C8B1"/>
<proteinExistence type="predicted"/>
<evidence type="ECO:0000313" key="3">
    <source>
        <dbReference type="Proteomes" id="UP000018837"/>
    </source>
</evidence>
<sequence>MRRMNYVITAVAVAGIVMAGIYFLRKRNGNYLPIARKTMDKLSLFDVKEFFQQNTRPLAEGCKAVVLKMGREQAQQMQIDLSENTGVSYYILAYYDEKQHKVLDGYTLVETKAIDSHLAEAFGSKDMLIVE</sequence>
<dbReference type="EMBL" id="AYUF01000311">
    <property type="protein sequence ID" value="ETK02701.1"/>
    <property type="molecule type" value="Genomic_DNA"/>
</dbReference>
<organism evidence="2 3">
    <name type="scientific">Tannerella sp. oral taxon BU063 isolate Cell 2</name>
    <dbReference type="NCBI Taxonomy" id="1411148"/>
    <lineage>
        <taxon>Bacteria</taxon>
        <taxon>Pseudomonadati</taxon>
        <taxon>Bacteroidota</taxon>
        <taxon>Bacteroidia</taxon>
        <taxon>Bacteroidales</taxon>
        <taxon>Tannerellaceae</taxon>
        <taxon>Tannerella</taxon>
    </lineage>
</organism>
<evidence type="ECO:0000256" key="1">
    <source>
        <dbReference type="SAM" id="Phobius"/>
    </source>
</evidence>
<gene>
    <name evidence="2" type="ORF">N425_02975</name>
</gene>
<dbReference type="PATRIC" id="fig|1411148.3.peg.361"/>
<protein>
    <submittedName>
        <fullName evidence="2">Uncharacterized protein</fullName>
    </submittedName>
</protein>
<evidence type="ECO:0000313" key="2">
    <source>
        <dbReference type="EMBL" id="ETK02701.1"/>
    </source>
</evidence>
<reference evidence="2 3" key="1">
    <citation type="submission" date="2013-11" db="EMBL/GenBank/DDBJ databases">
        <title>Single cell genomics of uncultured Tannerella BU063 (oral taxon 286).</title>
        <authorList>
            <person name="Beall C.J."/>
            <person name="Campbell A.G."/>
            <person name="Griffen A.L."/>
            <person name="Podar M."/>
            <person name="Leys E.J."/>
        </authorList>
    </citation>
    <scope>NUCLEOTIDE SEQUENCE [LARGE SCALE GENOMIC DNA]</scope>
    <source>
        <strain evidence="2">Cell 2</strain>
    </source>
</reference>
<keyword evidence="1" id="KW-0472">Membrane</keyword>
<feature type="transmembrane region" description="Helical" evidence="1">
    <location>
        <begin position="6"/>
        <end position="24"/>
    </location>
</feature>
<comment type="caution">
    <text evidence="2">The sequence shown here is derived from an EMBL/GenBank/DDBJ whole genome shotgun (WGS) entry which is preliminary data.</text>
</comment>
<keyword evidence="1" id="KW-0812">Transmembrane</keyword>
<keyword evidence="1" id="KW-1133">Transmembrane helix</keyword>
<dbReference type="Proteomes" id="UP000018837">
    <property type="component" value="Unassembled WGS sequence"/>
</dbReference>